<dbReference type="PANTHER" id="PTHR46797">
    <property type="entry name" value="HTH-TYPE TRANSCRIPTIONAL REGULATOR"/>
    <property type="match status" value="1"/>
</dbReference>
<proteinExistence type="predicted"/>
<keyword evidence="1" id="KW-0238">DNA-binding</keyword>
<dbReference type="SUPFAM" id="SSF47413">
    <property type="entry name" value="lambda repressor-like DNA-binding domains"/>
    <property type="match status" value="1"/>
</dbReference>
<evidence type="ECO:0000313" key="3">
    <source>
        <dbReference type="EMBL" id="QGT51173.1"/>
    </source>
</evidence>
<name>A0A650END2_9FIRM</name>
<accession>A0A650END2</accession>
<dbReference type="CDD" id="cd00093">
    <property type="entry name" value="HTH_XRE"/>
    <property type="match status" value="1"/>
</dbReference>
<dbReference type="GO" id="GO:0003700">
    <property type="term" value="F:DNA-binding transcription factor activity"/>
    <property type="evidence" value="ECO:0007669"/>
    <property type="project" value="TreeGrafter"/>
</dbReference>
<dbReference type="InterPro" id="IPR010982">
    <property type="entry name" value="Lambda_DNA-bd_dom_sf"/>
</dbReference>
<dbReference type="InterPro" id="IPR050807">
    <property type="entry name" value="TransReg_Diox_bact_type"/>
</dbReference>
<dbReference type="PANTHER" id="PTHR46797:SF1">
    <property type="entry name" value="METHYLPHOSPHONATE SYNTHASE"/>
    <property type="match status" value="1"/>
</dbReference>
<dbReference type="Gene3D" id="1.10.260.40">
    <property type="entry name" value="lambda repressor-like DNA-binding domains"/>
    <property type="match status" value="1"/>
</dbReference>
<dbReference type="InterPro" id="IPR001387">
    <property type="entry name" value="Cro/C1-type_HTH"/>
</dbReference>
<reference evidence="3" key="1">
    <citation type="journal article" date="2020" name="J. ISSAAS">
        <title>Lactobacilli and other gastrointestinal microbiota of Peromyscus leucopus, reservoir host for agents of Lyme disease and other zoonoses in North America.</title>
        <authorList>
            <person name="Milovic A."/>
            <person name="Bassam K."/>
            <person name="Shao H."/>
            <person name="Chatzistamou I."/>
            <person name="Tufts D.M."/>
            <person name="Diuk-Wasser M."/>
            <person name="Barbour A.G."/>
        </authorList>
    </citation>
    <scope>NUCLEOTIDE SEQUENCE</scope>
    <source>
        <strain evidence="3">LL40</strain>
    </source>
</reference>
<protein>
    <submittedName>
        <fullName evidence="3">Transcriptional regulator</fullName>
    </submittedName>
</protein>
<dbReference type="AlphaFoldDB" id="A0A650END2"/>
<gene>
    <name evidence="3" type="ORF">Firmicute1046_2490</name>
</gene>
<dbReference type="GO" id="GO:0005829">
    <property type="term" value="C:cytosol"/>
    <property type="evidence" value="ECO:0007669"/>
    <property type="project" value="TreeGrafter"/>
</dbReference>
<dbReference type="EMBL" id="MN577573">
    <property type="protein sequence ID" value="QGT51173.1"/>
    <property type="molecule type" value="Genomic_DNA"/>
</dbReference>
<organism evidence="3">
    <name type="scientific">uncultured Bacillota bacterium</name>
    <dbReference type="NCBI Taxonomy" id="344338"/>
    <lineage>
        <taxon>Bacteria</taxon>
        <taxon>Bacillati</taxon>
        <taxon>Bacillota</taxon>
        <taxon>environmental samples</taxon>
    </lineage>
</organism>
<evidence type="ECO:0000256" key="1">
    <source>
        <dbReference type="ARBA" id="ARBA00023125"/>
    </source>
</evidence>
<dbReference type="GO" id="GO:0003677">
    <property type="term" value="F:DNA binding"/>
    <property type="evidence" value="ECO:0007669"/>
    <property type="project" value="UniProtKB-KW"/>
</dbReference>
<dbReference type="PROSITE" id="PS50943">
    <property type="entry name" value="HTH_CROC1"/>
    <property type="match status" value="1"/>
</dbReference>
<sequence length="77" mass="8882">MNVEFKDDYIKIGLKIAYYRKLKSLTQEQLAEKLSCGVSFIGQIEAPNIYKAISLDTLFKIAKTLDIPAYKLLYFEN</sequence>
<dbReference type="SMART" id="SM00530">
    <property type="entry name" value="HTH_XRE"/>
    <property type="match status" value="1"/>
</dbReference>
<feature type="domain" description="HTH cro/C1-type" evidence="2">
    <location>
        <begin position="16"/>
        <end position="72"/>
    </location>
</feature>
<dbReference type="Pfam" id="PF01381">
    <property type="entry name" value="HTH_3"/>
    <property type="match status" value="1"/>
</dbReference>
<evidence type="ECO:0000259" key="2">
    <source>
        <dbReference type="PROSITE" id="PS50943"/>
    </source>
</evidence>